<comment type="caution">
    <text evidence="2">The sequence shown here is derived from an EMBL/GenBank/DDBJ whole genome shotgun (WGS) entry which is preliminary data.</text>
</comment>
<dbReference type="PANTHER" id="PTHR45527">
    <property type="entry name" value="NONRIBOSOMAL PEPTIDE SYNTHETASE"/>
    <property type="match status" value="1"/>
</dbReference>
<dbReference type="PANTHER" id="PTHR45527:SF1">
    <property type="entry name" value="FATTY ACID SYNTHASE"/>
    <property type="match status" value="1"/>
</dbReference>
<evidence type="ECO:0000313" key="3">
    <source>
        <dbReference type="Proteomes" id="UP000616885"/>
    </source>
</evidence>
<evidence type="ECO:0000313" key="2">
    <source>
        <dbReference type="EMBL" id="KAF9744915.1"/>
    </source>
</evidence>
<evidence type="ECO:0000259" key="1">
    <source>
        <dbReference type="Pfam" id="PF00668"/>
    </source>
</evidence>
<dbReference type="GO" id="GO:0005737">
    <property type="term" value="C:cytoplasm"/>
    <property type="evidence" value="ECO:0007669"/>
    <property type="project" value="TreeGrafter"/>
</dbReference>
<dbReference type="Pfam" id="PF00668">
    <property type="entry name" value="Condensation"/>
    <property type="match status" value="1"/>
</dbReference>
<dbReference type="EMBL" id="JADCTT010000013">
    <property type="protein sequence ID" value="KAF9744915.1"/>
    <property type="molecule type" value="Genomic_DNA"/>
</dbReference>
<name>A0A8H7K6R3_BIOOC</name>
<organism evidence="2 3">
    <name type="scientific">Bionectria ochroleuca</name>
    <name type="common">Gliocladium roseum</name>
    <dbReference type="NCBI Taxonomy" id="29856"/>
    <lineage>
        <taxon>Eukaryota</taxon>
        <taxon>Fungi</taxon>
        <taxon>Dikarya</taxon>
        <taxon>Ascomycota</taxon>
        <taxon>Pezizomycotina</taxon>
        <taxon>Sordariomycetes</taxon>
        <taxon>Hypocreomycetidae</taxon>
        <taxon>Hypocreales</taxon>
        <taxon>Bionectriaceae</taxon>
        <taxon>Clonostachys</taxon>
    </lineage>
</organism>
<dbReference type="GO" id="GO:0043041">
    <property type="term" value="P:amino acid activation for nonribosomal peptide biosynthetic process"/>
    <property type="evidence" value="ECO:0007669"/>
    <property type="project" value="TreeGrafter"/>
</dbReference>
<dbReference type="GO" id="GO:0003824">
    <property type="term" value="F:catalytic activity"/>
    <property type="evidence" value="ECO:0007669"/>
    <property type="project" value="InterPro"/>
</dbReference>
<dbReference type="InterPro" id="IPR023213">
    <property type="entry name" value="CAT-like_dom_sf"/>
</dbReference>
<feature type="domain" description="Condensation" evidence="1">
    <location>
        <begin position="70"/>
        <end position="411"/>
    </location>
</feature>
<dbReference type="InterPro" id="IPR001242">
    <property type="entry name" value="Condensation_dom"/>
</dbReference>
<proteinExistence type="predicted"/>
<dbReference type="GO" id="GO:0031177">
    <property type="term" value="F:phosphopantetheine binding"/>
    <property type="evidence" value="ECO:0007669"/>
    <property type="project" value="TreeGrafter"/>
</dbReference>
<dbReference type="Proteomes" id="UP000616885">
    <property type="component" value="Unassembled WGS sequence"/>
</dbReference>
<dbReference type="Gene3D" id="3.30.559.10">
    <property type="entry name" value="Chloramphenicol acetyltransferase-like domain"/>
    <property type="match status" value="1"/>
</dbReference>
<dbReference type="GO" id="GO:0044550">
    <property type="term" value="P:secondary metabolite biosynthetic process"/>
    <property type="evidence" value="ECO:0007669"/>
    <property type="project" value="TreeGrafter"/>
</dbReference>
<dbReference type="AlphaFoldDB" id="A0A8H7K6R3"/>
<reference evidence="2" key="1">
    <citation type="submission" date="2020-10" db="EMBL/GenBank/DDBJ databases">
        <title>High-Quality Genome Resource of Clonostachys rosea strain S41 by Oxford Nanopore Long-Read Sequencing.</title>
        <authorList>
            <person name="Wang H."/>
        </authorList>
    </citation>
    <scope>NUCLEOTIDE SEQUENCE</scope>
    <source>
        <strain evidence="2">S41</strain>
    </source>
</reference>
<gene>
    <name evidence="2" type="ORF">IM811_004537</name>
</gene>
<dbReference type="SUPFAM" id="SSF52777">
    <property type="entry name" value="CoA-dependent acyltransferases"/>
    <property type="match status" value="2"/>
</dbReference>
<dbReference type="Gene3D" id="3.30.559.30">
    <property type="entry name" value="Nonribosomal peptide synthetase, condensation domain"/>
    <property type="match status" value="1"/>
</dbReference>
<protein>
    <recommendedName>
        <fullName evidence="1">Condensation domain-containing protein</fullName>
    </recommendedName>
</protein>
<dbReference type="CDD" id="cd19542">
    <property type="entry name" value="CT_NRPS-like"/>
    <property type="match status" value="1"/>
</dbReference>
<sequence length="444" mass="50385">MATLSPRWKRFLSSLLGVENTDDFVEKIVRPQLSNPAGKIVNVLPSRPLQEIAVKGTVQIPRFSARYELMYFDGIVDRQRIMKSCRDLVARNEILRTVFVQHERESYAAVLEELEAEFVEYEIDSEVEDFAKKVCQLDVLTKMPLGSAFVKWYLIKGGDGKQSCLIFRISHAQYDEICLPVLLRQLSALYEGQPVKDTIPFSAYVGHVLRKSIPNSVPYWRDLLQGSSITILKPDTPAVHKKHFAIEKSLDISTRPREITAATLPTAAWALCLAKRLSLRDVTFGEVVSGRNIDFPNADTVVGPCWQYIPVRVKFDPSWTGLDLLDYVQHQHIASSAHESLGLTEIVKQCTDWPSTTDWFDTVVHQDVEHVESLGLTGTASRMETVYLHEEPLKEWKIQAFFQGDKLTLEIVTIDSWSEYAHSLLDDLVGVMQQLVQQAHAPLF</sequence>
<accession>A0A8H7K6R3</accession>